<gene>
    <name evidence="1" type="ORF">UFOPK3733_02312</name>
</gene>
<proteinExistence type="predicted"/>
<dbReference type="EMBL" id="CAFBNC010000196">
    <property type="protein sequence ID" value="CAB4958650.1"/>
    <property type="molecule type" value="Genomic_DNA"/>
</dbReference>
<accession>A0A6J7KS92</accession>
<protein>
    <submittedName>
        <fullName evidence="1">Unannotated protein</fullName>
    </submittedName>
</protein>
<reference evidence="1" key="1">
    <citation type="submission" date="2020-05" db="EMBL/GenBank/DDBJ databases">
        <authorList>
            <person name="Chiriac C."/>
            <person name="Salcher M."/>
            <person name="Ghai R."/>
            <person name="Kavagutti S V."/>
        </authorList>
    </citation>
    <scope>NUCLEOTIDE SEQUENCE</scope>
</reference>
<organism evidence="1">
    <name type="scientific">freshwater metagenome</name>
    <dbReference type="NCBI Taxonomy" id="449393"/>
    <lineage>
        <taxon>unclassified sequences</taxon>
        <taxon>metagenomes</taxon>
        <taxon>ecological metagenomes</taxon>
    </lineage>
</organism>
<name>A0A6J7KS92_9ZZZZ</name>
<evidence type="ECO:0000313" key="1">
    <source>
        <dbReference type="EMBL" id="CAB4958650.1"/>
    </source>
</evidence>
<sequence length="93" mass="10231">MRSGDGEGFDAPIKIKFAIGSISARMTKPTNTAPARHTRAHHIHDHPTGQFTRQQSQFLVSGAAERCQQCQRSVGVVAHQLIERGLIEFTHLG</sequence>
<dbReference type="AlphaFoldDB" id="A0A6J7KS92"/>